<dbReference type="HOGENOM" id="CLU_044590_0_1_7"/>
<dbReference type="EMBL" id="CP002085">
    <property type="protein sequence ID" value="ADK84778.1"/>
    <property type="molecule type" value="Genomic_DNA"/>
</dbReference>
<gene>
    <name evidence="3" type="ordered locus">Deba_1410</name>
</gene>
<dbReference type="InterPro" id="IPR032465">
    <property type="entry name" value="ACMSD"/>
</dbReference>
<reference evidence="3 4" key="1">
    <citation type="journal article" date="2010" name="Stand. Genomic Sci.">
        <title>Complete genome sequence of Desulfarculus baarsii type strain (2st14).</title>
        <authorList>
            <person name="Sun H."/>
            <person name="Spring S."/>
            <person name="Lapidus A."/>
            <person name="Davenport K."/>
            <person name="Del Rio T.G."/>
            <person name="Tice H."/>
            <person name="Nolan M."/>
            <person name="Copeland A."/>
            <person name="Cheng J.F."/>
            <person name="Lucas S."/>
            <person name="Tapia R."/>
            <person name="Goodwin L."/>
            <person name="Pitluck S."/>
            <person name="Ivanova N."/>
            <person name="Pagani I."/>
            <person name="Mavromatis K."/>
            <person name="Ovchinnikova G."/>
            <person name="Pati A."/>
            <person name="Chen A."/>
            <person name="Palaniappan K."/>
            <person name="Hauser L."/>
            <person name="Chang Y.J."/>
            <person name="Jeffries C.D."/>
            <person name="Detter J.C."/>
            <person name="Han C."/>
            <person name="Rohde M."/>
            <person name="Brambilla E."/>
            <person name="Goker M."/>
            <person name="Woyke T."/>
            <person name="Bristow J."/>
            <person name="Eisen J.A."/>
            <person name="Markowitz V."/>
            <person name="Hugenholtz P."/>
            <person name="Kyrpides N.C."/>
            <person name="Klenk H.P."/>
            <person name="Land M."/>
        </authorList>
    </citation>
    <scope>NUCLEOTIDE SEQUENCE [LARGE SCALE GENOMIC DNA]</scope>
    <source>
        <strain evidence="4">ATCC 33931 / DSM 2075 / LMG 7858 / VKM B-1802 / 2st14</strain>
    </source>
</reference>
<dbReference type="InterPro" id="IPR032466">
    <property type="entry name" value="Metal_Hydrolase"/>
</dbReference>
<keyword evidence="1" id="KW-0456">Lyase</keyword>
<organism evidence="3 4">
    <name type="scientific">Desulfarculus baarsii (strain ATCC 33931 / DSM 2075 / LMG 7858 / VKM B-1802 / 2st14)</name>
    <dbReference type="NCBI Taxonomy" id="644282"/>
    <lineage>
        <taxon>Bacteria</taxon>
        <taxon>Pseudomonadati</taxon>
        <taxon>Thermodesulfobacteriota</taxon>
        <taxon>Desulfarculia</taxon>
        <taxon>Desulfarculales</taxon>
        <taxon>Desulfarculaceae</taxon>
        <taxon>Desulfarculus</taxon>
    </lineage>
</organism>
<dbReference type="Pfam" id="PF04909">
    <property type="entry name" value="Amidohydro_2"/>
    <property type="match status" value="1"/>
</dbReference>
<evidence type="ECO:0000259" key="2">
    <source>
        <dbReference type="Pfam" id="PF04909"/>
    </source>
</evidence>
<evidence type="ECO:0000313" key="4">
    <source>
        <dbReference type="Proteomes" id="UP000009047"/>
    </source>
</evidence>
<evidence type="ECO:0000313" key="3">
    <source>
        <dbReference type="EMBL" id="ADK84778.1"/>
    </source>
</evidence>
<sequence length="287" mass="31562">MIIDAHCHAFLPEDLEALVQKLTILDHQLPDDNPHKWRLDMGGALEDVLAAQDACGVDEFVLLPVTSRPERVTAMNRWAAQAAREHDAIIPFGTLLPGCDVSAELALMAELGLRGIKLHPFLQRFRLDDPLVLRMFDQIDDSGLPVLIDTLQDDGLLAAKPHMTGLVEAFNLHGCQAHELCAVAAAHPRTRFIAAHGGSCYGWDQIDQLNRLDNVYYDLSWIGYLIPPEQVVAIVRGKGAERVVYGSDAPFRSPGPYLEWFMGLPLTAGEREMILGGTMRDLLAGGA</sequence>
<name>E1QGT5_DESB2</name>
<dbReference type="OrthoDB" id="1407586at2"/>
<evidence type="ECO:0000256" key="1">
    <source>
        <dbReference type="ARBA" id="ARBA00023239"/>
    </source>
</evidence>
<dbReference type="SUPFAM" id="SSF51556">
    <property type="entry name" value="Metallo-dependent hydrolases"/>
    <property type="match status" value="1"/>
</dbReference>
<dbReference type="AlphaFoldDB" id="E1QGT5"/>
<proteinExistence type="predicted"/>
<accession>E1QGT5</accession>
<feature type="domain" description="Amidohydrolase-related" evidence="2">
    <location>
        <begin position="3"/>
        <end position="281"/>
    </location>
</feature>
<dbReference type="eggNOG" id="COG2159">
    <property type="taxonomic scope" value="Bacteria"/>
</dbReference>
<dbReference type="InterPro" id="IPR006680">
    <property type="entry name" value="Amidohydro-rel"/>
</dbReference>
<dbReference type="Proteomes" id="UP000009047">
    <property type="component" value="Chromosome"/>
</dbReference>
<keyword evidence="4" id="KW-1185">Reference proteome</keyword>
<dbReference type="GO" id="GO:0016787">
    <property type="term" value="F:hydrolase activity"/>
    <property type="evidence" value="ECO:0007669"/>
    <property type="project" value="InterPro"/>
</dbReference>
<dbReference type="KEGG" id="dbr:Deba_1410"/>
<dbReference type="STRING" id="644282.Deba_1410"/>
<dbReference type="GO" id="GO:0016831">
    <property type="term" value="F:carboxy-lyase activity"/>
    <property type="evidence" value="ECO:0007669"/>
    <property type="project" value="InterPro"/>
</dbReference>
<dbReference type="GO" id="GO:0019748">
    <property type="term" value="P:secondary metabolic process"/>
    <property type="evidence" value="ECO:0007669"/>
    <property type="project" value="TreeGrafter"/>
</dbReference>
<dbReference type="PANTHER" id="PTHR21240:SF28">
    <property type="entry name" value="ISO-OROTATE DECARBOXYLASE (EUROFUNG)"/>
    <property type="match status" value="1"/>
</dbReference>
<protein>
    <submittedName>
        <fullName evidence="3">Amidohydrolase 2</fullName>
    </submittedName>
</protein>
<dbReference type="GO" id="GO:0005737">
    <property type="term" value="C:cytoplasm"/>
    <property type="evidence" value="ECO:0007669"/>
    <property type="project" value="TreeGrafter"/>
</dbReference>
<dbReference type="RefSeq" id="WP_013258231.1">
    <property type="nucleotide sequence ID" value="NC_014365.1"/>
</dbReference>
<dbReference type="Gene3D" id="3.20.20.140">
    <property type="entry name" value="Metal-dependent hydrolases"/>
    <property type="match status" value="1"/>
</dbReference>
<dbReference type="PANTHER" id="PTHR21240">
    <property type="entry name" value="2-AMINO-3-CARBOXYLMUCONATE-6-SEMIALDEHYDE DECARBOXYLASE"/>
    <property type="match status" value="1"/>
</dbReference>